<feature type="transmembrane region" description="Helical" evidence="7">
    <location>
        <begin position="312"/>
        <end position="330"/>
    </location>
</feature>
<evidence type="ECO:0000256" key="4">
    <source>
        <dbReference type="ARBA" id="ARBA00022692"/>
    </source>
</evidence>
<evidence type="ECO:0000256" key="7">
    <source>
        <dbReference type="SAM" id="Phobius"/>
    </source>
</evidence>
<gene>
    <name evidence="8" type="ORF">N783_08670</name>
</gene>
<protein>
    <submittedName>
        <fullName evidence="8">Membrane protein</fullName>
    </submittedName>
</protein>
<evidence type="ECO:0000256" key="3">
    <source>
        <dbReference type="ARBA" id="ARBA00022475"/>
    </source>
</evidence>
<evidence type="ECO:0000256" key="5">
    <source>
        <dbReference type="ARBA" id="ARBA00022989"/>
    </source>
</evidence>
<organism evidence="8 9">
    <name type="scientific">Pontibacillus marinus BH030004 = DSM 16465</name>
    <dbReference type="NCBI Taxonomy" id="1385511"/>
    <lineage>
        <taxon>Bacteria</taxon>
        <taxon>Bacillati</taxon>
        <taxon>Bacillota</taxon>
        <taxon>Bacilli</taxon>
        <taxon>Bacillales</taxon>
        <taxon>Bacillaceae</taxon>
        <taxon>Pontibacillus</taxon>
    </lineage>
</organism>
<keyword evidence="6 7" id="KW-0472">Membrane</keyword>
<accession>A0A0A5GAU2</accession>
<feature type="transmembrane region" description="Helical" evidence="7">
    <location>
        <begin position="93"/>
        <end position="112"/>
    </location>
</feature>
<evidence type="ECO:0000256" key="1">
    <source>
        <dbReference type="ARBA" id="ARBA00004651"/>
    </source>
</evidence>
<dbReference type="eggNOG" id="COG2855">
    <property type="taxonomic scope" value="Bacteria"/>
</dbReference>
<evidence type="ECO:0000256" key="2">
    <source>
        <dbReference type="ARBA" id="ARBA00007977"/>
    </source>
</evidence>
<dbReference type="InterPro" id="IPR018383">
    <property type="entry name" value="UPF0324_pro"/>
</dbReference>
<dbReference type="GO" id="GO:0005886">
    <property type="term" value="C:plasma membrane"/>
    <property type="evidence" value="ECO:0007669"/>
    <property type="project" value="UniProtKB-SubCell"/>
</dbReference>
<keyword evidence="5 7" id="KW-1133">Transmembrane helix</keyword>
<feature type="transmembrane region" description="Helical" evidence="7">
    <location>
        <begin position="208"/>
        <end position="234"/>
    </location>
</feature>
<feature type="transmembrane region" description="Helical" evidence="7">
    <location>
        <begin position="246"/>
        <end position="268"/>
    </location>
</feature>
<comment type="similarity">
    <text evidence="2">Belongs to the UPF0324 family.</text>
</comment>
<dbReference type="AlphaFoldDB" id="A0A0A5GAU2"/>
<feature type="transmembrane region" description="Helical" evidence="7">
    <location>
        <begin position="156"/>
        <end position="176"/>
    </location>
</feature>
<evidence type="ECO:0000256" key="6">
    <source>
        <dbReference type="ARBA" id="ARBA00023136"/>
    </source>
</evidence>
<dbReference type="RefSeq" id="WP_027446641.1">
    <property type="nucleotide sequence ID" value="NZ_AULJ01000038.1"/>
</dbReference>
<name>A0A0A5GAU2_9BACI</name>
<feature type="transmembrane region" description="Helical" evidence="7">
    <location>
        <begin position="31"/>
        <end position="48"/>
    </location>
</feature>
<dbReference type="OrthoDB" id="9811391at2"/>
<evidence type="ECO:0000313" key="8">
    <source>
        <dbReference type="EMBL" id="KGX88313.1"/>
    </source>
</evidence>
<feature type="transmembrane region" description="Helical" evidence="7">
    <location>
        <begin position="280"/>
        <end position="300"/>
    </location>
</feature>
<feature type="transmembrane region" description="Helical" evidence="7">
    <location>
        <begin position="7"/>
        <end position="25"/>
    </location>
</feature>
<comment type="caution">
    <text evidence="8">The sequence shown here is derived from an EMBL/GenBank/DDBJ whole genome shotgun (WGS) entry which is preliminary data.</text>
</comment>
<dbReference type="Proteomes" id="UP000030403">
    <property type="component" value="Unassembled WGS sequence"/>
</dbReference>
<keyword evidence="3" id="KW-1003">Cell membrane</keyword>
<proteinExistence type="inferred from homology"/>
<dbReference type="PANTHER" id="PTHR30106:SF2">
    <property type="entry name" value="UPF0324 INNER MEMBRANE PROTEIN YEIH"/>
    <property type="match status" value="1"/>
</dbReference>
<keyword evidence="4 7" id="KW-0812">Transmembrane</keyword>
<sequence length="331" mass="35649">MNLNQKRNWISGVLFTAVFAALGLLLIQLPVFQHIGALASSILLAILYRQLFGYPNQLRTGIQFSTKKLLRVAIILFGLKLNLDVVFNEGLGLLVRGAGTIIFALIVTMLLAKWFKGDKTISMLLAVGTGVCGAAAIAAVSPIIKSEEEDTALSVGIIALVGTIFGIAYTLIGPLLPISAESYGIWSGLSLHEIAHVALAAAPAGEDALAMALLAKLGRVLLLIPLCFILVYWMQRKNKDQNAETNVSFPWFLLGFIIMSFLGSYVFGHSIPLPDNSLTIVSHITTFLLAMAMSGLGLNVDLKSIGTKTLRPLLAMFITSVLLSIVTYFML</sequence>
<dbReference type="PANTHER" id="PTHR30106">
    <property type="entry name" value="INNER MEMBRANE PROTEIN YEIH-RELATED"/>
    <property type="match status" value="1"/>
</dbReference>
<dbReference type="EMBL" id="AVPF01000020">
    <property type="protein sequence ID" value="KGX88313.1"/>
    <property type="molecule type" value="Genomic_DNA"/>
</dbReference>
<feature type="transmembrane region" description="Helical" evidence="7">
    <location>
        <begin position="124"/>
        <end position="144"/>
    </location>
</feature>
<dbReference type="STRING" id="1385511.GCA_000425225_02997"/>
<dbReference type="Pfam" id="PF03601">
    <property type="entry name" value="Cons_hypoth698"/>
    <property type="match status" value="1"/>
</dbReference>
<keyword evidence="9" id="KW-1185">Reference proteome</keyword>
<comment type="subcellular location">
    <subcellularLocation>
        <location evidence="1">Cell membrane</location>
        <topology evidence="1">Multi-pass membrane protein</topology>
    </subcellularLocation>
</comment>
<evidence type="ECO:0000313" key="9">
    <source>
        <dbReference type="Proteomes" id="UP000030403"/>
    </source>
</evidence>
<reference evidence="8 9" key="1">
    <citation type="submission" date="2013-08" db="EMBL/GenBank/DDBJ databases">
        <authorList>
            <person name="Huang J."/>
            <person name="Wang G."/>
        </authorList>
    </citation>
    <scope>NUCLEOTIDE SEQUENCE [LARGE SCALE GENOMIC DNA]</scope>
    <source>
        <strain evidence="8 9">BH030004</strain>
    </source>
</reference>